<dbReference type="EMBL" id="ML994662">
    <property type="protein sequence ID" value="KAF2179756.1"/>
    <property type="molecule type" value="Genomic_DNA"/>
</dbReference>
<organism evidence="2 3">
    <name type="scientific">Zopfia rhizophila CBS 207.26</name>
    <dbReference type="NCBI Taxonomy" id="1314779"/>
    <lineage>
        <taxon>Eukaryota</taxon>
        <taxon>Fungi</taxon>
        <taxon>Dikarya</taxon>
        <taxon>Ascomycota</taxon>
        <taxon>Pezizomycotina</taxon>
        <taxon>Dothideomycetes</taxon>
        <taxon>Dothideomycetes incertae sedis</taxon>
        <taxon>Zopfiaceae</taxon>
        <taxon>Zopfia</taxon>
    </lineage>
</organism>
<evidence type="ECO:0000313" key="3">
    <source>
        <dbReference type="Proteomes" id="UP000800200"/>
    </source>
</evidence>
<dbReference type="OrthoDB" id="10493646at2759"/>
<keyword evidence="3" id="KW-1185">Reference proteome</keyword>
<proteinExistence type="predicted"/>
<gene>
    <name evidence="2" type="ORF">K469DRAFT_753654</name>
</gene>
<dbReference type="Proteomes" id="UP000800200">
    <property type="component" value="Unassembled WGS sequence"/>
</dbReference>
<feature type="chain" id="PRO_5025377549" evidence="1">
    <location>
        <begin position="21"/>
        <end position="153"/>
    </location>
</feature>
<accession>A0A6A6DQ28</accession>
<evidence type="ECO:0000256" key="1">
    <source>
        <dbReference type="SAM" id="SignalP"/>
    </source>
</evidence>
<sequence>MKPQVFAMLLSFGMISSTVAAPAVNRDADTEASVNAFSGAGRWTVKRDEAEVNAFSGAGRWTVVSRKCLSRSTGSHTKIRKPKRDEAKVNAFSGAGRWTVKRNEAEVNAFSGAGRWTVKRDEAEVNAFSGAGRWTVKRDQEKREAKVAGEVDI</sequence>
<feature type="signal peptide" evidence="1">
    <location>
        <begin position="1"/>
        <end position="20"/>
    </location>
</feature>
<keyword evidence="1" id="KW-0732">Signal</keyword>
<evidence type="ECO:0000313" key="2">
    <source>
        <dbReference type="EMBL" id="KAF2179756.1"/>
    </source>
</evidence>
<name>A0A6A6DQ28_9PEZI</name>
<reference evidence="2" key="1">
    <citation type="journal article" date="2020" name="Stud. Mycol.">
        <title>101 Dothideomycetes genomes: a test case for predicting lifestyles and emergence of pathogens.</title>
        <authorList>
            <person name="Haridas S."/>
            <person name="Albert R."/>
            <person name="Binder M."/>
            <person name="Bloem J."/>
            <person name="Labutti K."/>
            <person name="Salamov A."/>
            <person name="Andreopoulos B."/>
            <person name="Baker S."/>
            <person name="Barry K."/>
            <person name="Bills G."/>
            <person name="Bluhm B."/>
            <person name="Cannon C."/>
            <person name="Castanera R."/>
            <person name="Culley D."/>
            <person name="Daum C."/>
            <person name="Ezra D."/>
            <person name="Gonzalez J."/>
            <person name="Henrissat B."/>
            <person name="Kuo A."/>
            <person name="Liang C."/>
            <person name="Lipzen A."/>
            <person name="Lutzoni F."/>
            <person name="Magnuson J."/>
            <person name="Mondo S."/>
            <person name="Nolan M."/>
            <person name="Ohm R."/>
            <person name="Pangilinan J."/>
            <person name="Park H.-J."/>
            <person name="Ramirez L."/>
            <person name="Alfaro M."/>
            <person name="Sun H."/>
            <person name="Tritt A."/>
            <person name="Yoshinaga Y."/>
            <person name="Zwiers L.-H."/>
            <person name="Turgeon B."/>
            <person name="Goodwin S."/>
            <person name="Spatafora J."/>
            <person name="Crous P."/>
            <person name="Grigoriev I."/>
        </authorList>
    </citation>
    <scope>NUCLEOTIDE SEQUENCE</scope>
    <source>
        <strain evidence="2">CBS 207.26</strain>
    </source>
</reference>
<dbReference type="AlphaFoldDB" id="A0A6A6DQ28"/>
<protein>
    <submittedName>
        <fullName evidence="2">Uncharacterized protein</fullName>
    </submittedName>
</protein>